<sequence>MSMATGVFVPSWYEQDERWTKVDAYTMQHLHPKSSHDHAFLSVALKHSLDAGLPDIATQPVFARLMAIQCRASNVKHALEIGALGGFTSIFLASMNPDMQVTSVEIIPRHAEVARENIARAGFSDRINVIVGPALEVLPRLKEEIDAGSRPPFGFTYIDADKQNNWTYFDLAIGLSKSSGLIYVDNVVIMGTLVDERLIRARDERVMGSRQLVENAGKDSRVAAVVQQTVAEKTYDGYLMAVVL</sequence>
<evidence type="ECO:0000313" key="5">
    <source>
        <dbReference type="EMBL" id="KAL1304133.1"/>
    </source>
</evidence>
<gene>
    <name evidence="5" type="ORF">AAFC00_000561</name>
</gene>
<dbReference type="PROSITE" id="PS51682">
    <property type="entry name" value="SAM_OMT_I"/>
    <property type="match status" value="1"/>
</dbReference>
<dbReference type="PANTHER" id="PTHR10509">
    <property type="entry name" value="O-METHYLTRANSFERASE-RELATED"/>
    <property type="match status" value="1"/>
</dbReference>
<accession>A0ABR3PDU6</accession>
<comment type="caution">
    <text evidence="5">The sequence shown here is derived from an EMBL/GenBank/DDBJ whole genome shotgun (WGS) entry which is preliminary data.</text>
</comment>
<keyword evidence="6" id="KW-1185">Reference proteome</keyword>
<dbReference type="GeneID" id="95974264"/>
<evidence type="ECO:0000256" key="1">
    <source>
        <dbReference type="ARBA" id="ARBA00022603"/>
    </source>
</evidence>
<protein>
    <recommendedName>
        <fullName evidence="7">O-methyltransferase</fullName>
    </recommendedName>
</protein>
<keyword evidence="2" id="KW-0808">Transferase</keyword>
<dbReference type="SUPFAM" id="SSF53335">
    <property type="entry name" value="S-adenosyl-L-methionine-dependent methyltransferases"/>
    <property type="match status" value="1"/>
</dbReference>
<dbReference type="Pfam" id="PF01596">
    <property type="entry name" value="Methyltransf_3"/>
    <property type="match status" value="1"/>
</dbReference>
<dbReference type="RefSeq" id="XP_069200408.1">
    <property type="nucleotide sequence ID" value="XM_069345526.1"/>
</dbReference>
<dbReference type="EMBL" id="JBFMKM010000009">
    <property type="protein sequence ID" value="KAL1304133.1"/>
    <property type="molecule type" value="Genomic_DNA"/>
</dbReference>
<dbReference type="CDD" id="cd02440">
    <property type="entry name" value="AdoMet_MTases"/>
    <property type="match status" value="1"/>
</dbReference>
<name>A0ABR3PDU6_9PEZI</name>
<evidence type="ECO:0008006" key="7">
    <source>
        <dbReference type="Google" id="ProtNLM"/>
    </source>
</evidence>
<organism evidence="5 6">
    <name type="scientific">Neodothiora populina</name>
    <dbReference type="NCBI Taxonomy" id="2781224"/>
    <lineage>
        <taxon>Eukaryota</taxon>
        <taxon>Fungi</taxon>
        <taxon>Dikarya</taxon>
        <taxon>Ascomycota</taxon>
        <taxon>Pezizomycotina</taxon>
        <taxon>Dothideomycetes</taxon>
        <taxon>Dothideomycetidae</taxon>
        <taxon>Dothideales</taxon>
        <taxon>Dothioraceae</taxon>
        <taxon>Neodothiora</taxon>
    </lineage>
</organism>
<dbReference type="InterPro" id="IPR050362">
    <property type="entry name" value="Cation-dep_OMT"/>
</dbReference>
<dbReference type="Gene3D" id="3.40.50.150">
    <property type="entry name" value="Vaccinia Virus protein VP39"/>
    <property type="match status" value="1"/>
</dbReference>
<evidence type="ECO:0000256" key="2">
    <source>
        <dbReference type="ARBA" id="ARBA00022679"/>
    </source>
</evidence>
<evidence type="ECO:0000313" key="6">
    <source>
        <dbReference type="Proteomes" id="UP001562354"/>
    </source>
</evidence>
<keyword evidence="1" id="KW-0489">Methyltransferase</keyword>
<evidence type="ECO:0000256" key="4">
    <source>
        <dbReference type="ARBA" id="ARBA00023453"/>
    </source>
</evidence>
<keyword evidence="3" id="KW-0949">S-adenosyl-L-methionine</keyword>
<evidence type="ECO:0000256" key="3">
    <source>
        <dbReference type="ARBA" id="ARBA00022691"/>
    </source>
</evidence>
<dbReference type="PANTHER" id="PTHR10509:SF14">
    <property type="entry name" value="CAFFEOYL-COA O-METHYLTRANSFERASE 3-RELATED"/>
    <property type="match status" value="1"/>
</dbReference>
<reference evidence="5 6" key="1">
    <citation type="submission" date="2024-07" db="EMBL/GenBank/DDBJ databases">
        <title>Draft sequence of the Neodothiora populina.</title>
        <authorList>
            <person name="Drown D.D."/>
            <person name="Schuette U.S."/>
            <person name="Buechlein A.B."/>
            <person name="Rusch D.R."/>
            <person name="Winton L.W."/>
            <person name="Adams G.A."/>
        </authorList>
    </citation>
    <scope>NUCLEOTIDE SEQUENCE [LARGE SCALE GENOMIC DNA]</scope>
    <source>
        <strain evidence="5 6">CPC 39397</strain>
    </source>
</reference>
<dbReference type="Proteomes" id="UP001562354">
    <property type="component" value="Unassembled WGS sequence"/>
</dbReference>
<dbReference type="InterPro" id="IPR029063">
    <property type="entry name" value="SAM-dependent_MTases_sf"/>
</dbReference>
<comment type="similarity">
    <text evidence="4">Belongs to the class I-like SAM-binding methyltransferase superfamily. Cation-dependent O-methyltransferase family.</text>
</comment>
<dbReference type="InterPro" id="IPR002935">
    <property type="entry name" value="SAM_O-MeTrfase"/>
</dbReference>
<proteinExistence type="inferred from homology"/>